<sequence>MLFFLLFGREAILPIDVVMNGNPKPVKHEGQDEVMKKLGEAQQERRRTAQLEAIQEEPEEEECVNSEISRPEPQAPEQDKKEERRSERSRKQPRQPHNLQPFHATLDASMWGKALRRGVASPQERLG</sequence>
<organism evidence="2 3">
    <name type="scientific">Daphnia sinensis</name>
    <dbReference type="NCBI Taxonomy" id="1820382"/>
    <lineage>
        <taxon>Eukaryota</taxon>
        <taxon>Metazoa</taxon>
        <taxon>Ecdysozoa</taxon>
        <taxon>Arthropoda</taxon>
        <taxon>Crustacea</taxon>
        <taxon>Branchiopoda</taxon>
        <taxon>Diplostraca</taxon>
        <taxon>Cladocera</taxon>
        <taxon>Anomopoda</taxon>
        <taxon>Daphniidae</taxon>
        <taxon>Daphnia</taxon>
        <taxon>Daphnia similis group</taxon>
    </lineage>
</organism>
<feature type="compositionally biased region" description="Acidic residues" evidence="1">
    <location>
        <begin position="54"/>
        <end position="64"/>
    </location>
</feature>
<accession>A0AAD5Q143</accession>
<proteinExistence type="predicted"/>
<protein>
    <submittedName>
        <fullName evidence="2">Uncharacterized protein</fullName>
    </submittedName>
</protein>
<dbReference type="EMBL" id="WJBH02000001">
    <property type="protein sequence ID" value="KAI9565213.1"/>
    <property type="molecule type" value="Genomic_DNA"/>
</dbReference>
<feature type="compositionally biased region" description="Basic and acidic residues" evidence="1">
    <location>
        <begin position="77"/>
        <end position="90"/>
    </location>
</feature>
<comment type="caution">
    <text evidence="2">The sequence shown here is derived from an EMBL/GenBank/DDBJ whole genome shotgun (WGS) entry which is preliminary data.</text>
</comment>
<gene>
    <name evidence="2" type="ORF">GHT06_008995</name>
</gene>
<evidence type="ECO:0000313" key="3">
    <source>
        <dbReference type="Proteomes" id="UP000820818"/>
    </source>
</evidence>
<dbReference type="Proteomes" id="UP000820818">
    <property type="component" value="Linkage Group LG1"/>
</dbReference>
<dbReference type="AlphaFoldDB" id="A0AAD5Q143"/>
<feature type="compositionally biased region" description="Basic and acidic residues" evidence="1">
    <location>
        <begin position="40"/>
        <end position="49"/>
    </location>
</feature>
<feature type="region of interest" description="Disordered" evidence="1">
    <location>
        <begin position="40"/>
        <end position="127"/>
    </location>
</feature>
<evidence type="ECO:0000256" key="1">
    <source>
        <dbReference type="SAM" id="MobiDB-lite"/>
    </source>
</evidence>
<reference evidence="2 3" key="1">
    <citation type="submission" date="2022-05" db="EMBL/GenBank/DDBJ databases">
        <title>A multi-omics perspective on studying reproductive biology in Daphnia sinensis.</title>
        <authorList>
            <person name="Jia J."/>
        </authorList>
    </citation>
    <scope>NUCLEOTIDE SEQUENCE [LARGE SCALE GENOMIC DNA]</scope>
    <source>
        <strain evidence="2 3">WSL</strain>
    </source>
</reference>
<evidence type="ECO:0000313" key="2">
    <source>
        <dbReference type="EMBL" id="KAI9565213.1"/>
    </source>
</evidence>
<keyword evidence="3" id="KW-1185">Reference proteome</keyword>
<name>A0AAD5Q143_9CRUS</name>